<proteinExistence type="predicted"/>
<name>E1YLK0_9BACT</name>
<protein>
    <recommendedName>
        <fullName evidence="1">Metallo-beta-lactamase domain-containing protein</fullName>
    </recommendedName>
</protein>
<dbReference type="Gene3D" id="3.60.15.10">
    <property type="entry name" value="Ribonuclease Z/Hydroxyacylglutathione hydrolase-like"/>
    <property type="match status" value="1"/>
</dbReference>
<organism evidence="2">
    <name type="scientific">uncultured Desulfobacterium sp</name>
    <dbReference type="NCBI Taxonomy" id="201089"/>
    <lineage>
        <taxon>Bacteria</taxon>
        <taxon>Pseudomonadati</taxon>
        <taxon>Thermodesulfobacteriota</taxon>
        <taxon>Desulfobacteria</taxon>
        <taxon>Desulfobacterales</taxon>
        <taxon>Desulfobacteriaceae</taxon>
        <taxon>Desulfobacterium</taxon>
        <taxon>environmental samples</taxon>
    </lineage>
</organism>
<dbReference type="Pfam" id="PF12706">
    <property type="entry name" value="Lactamase_B_2"/>
    <property type="match status" value="1"/>
</dbReference>
<dbReference type="PANTHER" id="PTHR42663">
    <property type="entry name" value="HYDROLASE C777.06C-RELATED-RELATED"/>
    <property type="match status" value="1"/>
</dbReference>
<dbReference type="CDD" id="cd07715">
    <property type="entry name" value="TaR3-like_MBL-fold"/>
    <property type="match status" value="1"/>
</dbReference>
<sequence>MYIKCWGSRGSIPVSGKEYLVYGGDTTCVEIATKSNDIIIVDAGTGIRRLGNHLIENNLYKYNFIFTHAHWDHLMGFPFFKPLYSKRAEFYMHRCPFHSKFVETILSKVMAPPNFPVKYSDLKAKIVHIDACPTEFEIGSVKIIPIPISHPNNGSGYKFIEDGKTFVFLTDNELGFVHSGGLPMKSYIDFSKDADLLIHDAEYTPKEYERKIEWGHSVYTDVLSLAFEAGVKKLGLFHLNQERTDREMNKIVKICKHTAAEKGYNTEFLGVTCDTTYIL</sequence>
<feature type="domain" description="Metallo-beta-lactamase" evidence="1">
    <location>
        <begin position="39"/>
        <end position="238"/>
    </location>
</feature>
<reference evidence="2" key="1">
    <citation type="journal article" date="2011" name="Environ. Microbiol.">
        <title>Genomic insights into the metabolic potential of the polycyclic aromatic hydrocarbon degrading sulfate-reducing Deltaproteobacterium N47.</title>
        <authorList>
            <person name="Bergmann F."/>
            <person name="Selesi D."/>
            <person name="Weinmaier T."/>
            <person name="Tischler P."/>
            <person name="Rattei T."/>
            <person name="Meckenstock R.U."/>
        </authorList>
    </citation>
    <scope>NUCLEOTIDE SEQUENCE</scope>
</reference>
<dbReference type="AlphaFoldDB" id="E1YLK0"/>
<evidence type="ECO:0000313" key="2">
    <source>
        <dbReference type="EMBL" id="CBX30983.1"/>
    </source>
</evidence>
<gene>
    <name evidence="2" type="ORF">N47_E44950</name>
</gene>
<evidence type="ECO:0000259" key="1">
    <source>
        <dbReference type="Pfam" id="PF12706"/>
    </source>
</evidence>
<dbReference type="InterPro" id="IPR036866">
    <property type="entry name" value="RibonucZ/Hydroxyglut_hydro"/>
</dbReference>
<dbReference type="PANTHER" id="PTHR42663:SF4">
    <property type="entry name" value="SLL1036 PROTEIN"/>
    <property type="match status" value="1"/>
</dbReference>
<dbReference type="EMBL" id="FR695877">
    <property type="protein sequence ID" value="CBX30983.1"/>
    <property type="molecule type" value="Genomic_DNA"/>
</dbReference>
<accession>E1YLK0</accession>
<dbReference type="SUPFAM" id="SSF56281">
    <property type="entry name" value="Metallo-hydrolase/oxidoreductase"/>
    <property type="match status" value="1"/>
</dbReference>
<dbReference type="InterPro" id="IPR001279">
    <property type="entry name" value="Metallo-B-lactamas"/>
</dbReference>